<evidence type="ECO:0000313" key="2">
    <source>
        <dbReference type="Proteomes" id="UP001186974"/>
    </source>
</evidence>
<feature type="non-terminal residue" evidence="1">
    <location>
        <position position="1"/>
    </location>
</feature>
<sequence length="167" mass="18726">VLIVGASSALKILLPTIERLTELPPTPKKPEVTQETEDAIPIDVLRTLVTHPSSSIRDAAIALLCHRIIHHEDAKELVLKDLNSTSAETRKTAQSALDVVGKYTGVELEEIEEPQHQQPLFARLGPVRGLQHPPPTRRREREESPEEMALRRRRREAMVLHEGDSPI</sequence>
<keyword evidence="2" id="KW-1185">Reference proteome</keyword>
<gene>
    <name evidence="1" type="ORF">LTS18_002256</name>
</gene>
<evidence type="ECO:0000313" key="1">
    <source>
        <dbReference type="EMBL" id="KAK3044069.1"/>
    </source>
</evidence>
<comment type="caution">
    <text evidence="1">The sequence shown here is derived from an EMBL/GenBank/DDBJ whole genome shotgun (WGS) entry which is preliminary data.</text>
</comment>
<dbReference type="Proteomes" id="UP001186974">
    <property type="component" value="Unassembled WGS sequence"/>
</dbReference>
<organism evidence="1 2">
    <name type="scientific">Coniosporium uncinatum</name>
    <dbReference type="NCBI Taxonomy" id="93489"/>
    <lineage>
        <taxon>Eukaryota</taxon>
        <taxon>Fungi</taxon>
        <taxon>Dikarya</taxon>
        <taxon>Ascomycota</taxon>
        <taxon>Pezizomycotina</taxon>
        <taxon>Dothideomycetes</taxon>
        <taxon>Dothideomycetes incertae sedis</taxon>
        <taxon>Coniosporium</taxon>
    </lineage>
</organism>
<name>A0ACC3CS81_9PEZI</name>
<accession>A0ACC3CS81</accession>
<protein>
    <submittedName>
        <fullName evidence="1">Uncharacterized protein</fullName>
    </submittedName>
</protein>
<feature type="non-terminal residue" evidence="1">
    <location>
        <position position="167"/>
    </location>
</feature>
<proteinExistence type="predicted"/>
<reference evidence="1" key="1">
    <citation type="submission" date="2024-09" db="EMBL/GenBank/DDBJ databases">
        <title>Black Yeasts Isolated from many extreme environments.</title>
        <authorList>
            <person name="Coleine C."/>
            <person name="Stajich J.E."/>
            <person name="Selbmann L."/>
        </authorList>
    </citation>
    <scope>NUCLEOTIDE SEQUENCE</scope>
    <source>
        <strain evidence="1">CCFEE 5737</strain>
    </source>
</reference>
<dbReference type="EMBL" id="JAWDJW010012467">
    <property type="protein sequence ID" value="KAK3044069.1"/>
    <property type="molecule type" value="Genomic_DNA"/>
</dbReference>